<sequence>MLSIFFYIFICQLYALFGEVPIQNFCPFVTVFFIVSFNRSLYILDISSLSDMCFTQIFCQSVACLYFLNSFFCRAEVLNLNEVQIINYFFVMGRALFVRSKSH</sequence>
<accession>K9IW84</accession>
<name>K9IW84_DESRO</name>
<dbReference type="AlphaFoldDB" id="K9IW84"/>
<dbReference type="EMBL" id="GABZ01008629">
    <property type="protein sequence ID" value="JAA44896.1"/>
    <property type="molecule type" value="mRNA"/>
</dbReference>
<organism evidence="1">
    <name type="scientific">Desmodus rotundus</name>
    <name type="common">Vampire bat</name>
    <dbReference type="NCBI Taxonomy" id="9430"/>
    <lineage>
        <taxon>Eukaryota</taxon>
        <taxon>Metazoa</taxon>
        <taxon>Chordata</taxon>
        <taxon>Craniata</taxon>
        <taxon>Vertebrata</taxon>
        <taxon>Euteleostomi</taxon>
        <taxon>Mammalia</taxon>
        <taxon>Eutheria</taxon>
        <taxon>Laurasiatheria</taxon>
        <taxon>Chiroptera</taxon>
        <taxon>Yangochiroptera</taxon>
        <taxon>Phyllostomidae</taxon>
        <taxon>Desmodontinae</taxon>
        <taxon>Desmodus</taxon>
    </lineage>
</organism>
<proteinExistence type="evidence at transcript level"/>
<evidence type="ECO:0000313" key="1">
    <source>
        <dbReference type="EMBL" id="JAA44896.1"/>
    </source>
</evidence>
<protein>
    <submittedName>
        <fullName evidence="1">Putative secreted protein</fullName>
    </submittedName>
</protein>
<reference evidence="1" key="1">
    <citation type="submission" date="2012-11" db="EMBL/GenBank/DDBJ databases">
        <title>The Vampirome: Transcriptome and Proteome Analysis of the Submandibular and Accessory Glands of the Vampire Bat and Vector of Human Rabies, Desmodus rotundus.</title>
        <authorList>
            <person name="Francischetti I.M.B."/>
            <person name="Assumpcao T.C.F."/>
            <person name="Ma D."/>
            <person name="Vicente E.C."/>
            <person name="Ribeiro J.M.C."/>
        </authorList>
    </citation>
    <scope>NUCLEOTIDE SEQUENCE</scope>
    <source>
        <tissue evidence="1">Salivary gland</tissue>
    </source>
</reference>